<protein>
    <submittedName>
        <fullName evidence="2">Uncharacterized protein</fullName>
    </submittedName>
</protein>
<reference evidence="2" key="1">
    <citation type="journal article" date="2016" name="PLoS Negl. Trop. Dis.">
        <title>A Deep Insight into the Sialome of Rhodnius neglectus, a Vector of Chagas Disease.</title>
        <authorList>
            <person name="Santiago P.B."/>
            <person name="Assumpcao T.C."/>
            <person name="Araujo C.N."/>
            <person name="Bastos I.M."/>
            <person name="Neves D."/>
            <person name="Silva I.G."/>
            <person name="Charneau S."/>
            <person name="Queiroz R.M."/>
            <person name="Raiol T."/>
            <person name="Oliveira J.V."/>
            <person name="Sousa M.V."/>
            <person name="Calvo E."/>
            <person name="Ribeiro J.M."/>
            <person name="Santana J.M."/>
        </authorList>
    </citation>
    <scope>NUCLEOTIDE SEQUENCE</scope>
    <source>
        <tissue evidence="2">Salivary glands</tissue>
    </source>
</reference>
<name>A0A0P4VPY2_9HEMI</name>
<feature type="region of interest" description="Disordered" evidence="1">
    <location>
        <begin position="1"/>
        <end position="20"/>
    </location>
</feature>
<dbReference type="AlphaFoldDB" id="A0A0P4VPY2"/>
<feature type="compositionally biased region" description="Basic and acidic residues" evidence="1">
    <location>
        <begin position="1"/>
        <end position="11"/>
    </location>
</feature>
<sequence>MFVKKKAELPPRPKLPPTNHILQDLENTSTDDPVFAGSTAVTEVTDRTSSYAMAQWFMSSIQRLKELETLLIKQKLEIEESYRELQEMAGIIRMEASK</sequence>
<dbReference type="EMBL" id="GDKW01002143">
    <property type="protein sequence ID" value="JAI54452.1"/>
    <property type="molecule type" value="mRNA"/>
</dbReference>
<dbReference type="InterPro" id="IPR028227">
    <property type="entry name" value="UPF0449"/>
</dbReference>
<evidence type="ECO:0000256" key="1">
    <source>
        <dbReference type="SAM" id="MobiDB-lite"/>
    </source>
</evidence>
<dbReference type="Pfam" id="PF15136">
    <property type="entry name" value="UPF0449"/>
    <property type="match status" value="1"/>
</dbReference>
<accession>A0A0P4VPY2</accession>
<organism evidence="2">
    <name type="scientific">Rhodnius neglectus</name>
    <dbReference type="NCBI Taxonomy" id="72488"/>
    <lineage>
        <taxon>Eukaryota</taxon>
        <taxon>Metazoa</taxon>
        <taxon>Ecdysozoa</taxon>
        <taxon>Arthropoda</taxon>
        <taxon>Hexapoda</taxon>
        <taxon>Insecta</taxon>
        <taxon>Pterygota</taxon>
        <taxon>Neoptera</taxon>
        <taxon>Paraneoptera</taxon>
        <taxon>Hemiptera</taxon>
        <taxon>Heteroptera</taxon>
        <taxon>Panheteroptera</taxon>
        <taxon>Cimicomorpha</taxon>
        <taxon>Reduviidae</taxon>
        <taxon>Triatominae</taxon>
        <taxon>Rhodnius</taxon>
    </lineage>
</organism>
<evidence type="ECO:0000313" key="2">
    <source>
        <dbReference type="EMBL" id="JAI54452.1"/>
    </source>
</evidence>
<proteinExistence type="evidence at transcript level"/>